<dbReference type="GO" id="GO:0090110">
    <property type="term" value="P:COPII-coated vesicle cargo loading"/>
    <property type="evidence" value="ECO:0007669"/>
    <property type="project" value="TreeGrafter"/>
</dbReference>
<feature type="compositionally biased region" description="Low complexity" evidence="14">
    <location>
        <begin position="291"/>
        <end position="300"/>
    </location>
</feature>
<feature type="compositionally biased region" description="Polar residues" evidence="14">
    <location>
        <begin position="32"/>
        <end position="41"/>
    </location>
</feature>
<dbReference type="PANTHER" id="PTHR13923:SF11">
    <property type="entry name" value="SECRETORY 31, ISOFORM D"/>
    <property type="match status" value="1"/>
</dbReference>
<evidence type="ECO:0000256" key="13">
    <source>
        <dbReference type="PROSITE-ProRule" id="PRU00221"/>
    </source>
</evidence>
<dbReference type="InterPro" id="IPR001680">
    <property type="entry name" value="WD40_rpt"/>
</dbReference>
<evidence type="ECO:0000256" key="3">
    <source>
        <dbReference type="ARBA" id="ARBA00009358"/>
    </source>
</evidence>
<feature type="repeat" description="WD" evidence="13">
    <location>
        <begin position="887"/>
        <end position="920"/>
    </location>
</feature>
<dbReference type="PROSITE" id="PS50082">
    <property type="entry name" value="WD_REPEATS_2"/>
    <property type="match status" value="1"/>
</dbReference>
<feature type="region of interest" description="Disordered" evidence="14">
    <location>
        <begin position="438"/>
        <end position="459"/>
    </location>
</feature>
<dbReference type="GO" id="GO:0007029">
    <property type="term" value="P:endoplasmic reticulum organization"/>
    <property type="evidence" value="ECO:0007669"/>
    <property type="project" value="TreeGrafter"/>
</dbReference>
<keyword evidence="6" id="KW-0813">Transport</keyword>
<dbReference type="InterPro" id="IPR015943">
    <property type="entry name" value="WD40/YVTN_repeat-like_dom_sf"/>
</dbReference>
<dbReference type="EMBL" id="JAACJN010000067">
    <property type="protein sequence ID" value="KAF5379862.1"/>
    <property type="molecule type" value="Genomic_DNA"/>
</dbReference>
<keyword evidence="11" id="KW-0653">Protein transport</keyword>
<dbReference type="InterPro" id="IPR036322">
    <property type="entry name" value="WD40_repeat_dom_sf"/>
</dbReference>
<dbReference type="GO" id="GO:0005198">
    <property type="term" value="F:structural molecule activity"/>
    <property type="evidence" value="ECO:0007669"/>
    <property type="project" value="TreeGrafter"/>
</dbReference>
<dbReference type="GO" id="GO:0030127">
    <property type="term" value="C:COPII vesicle coat"/>
    <property type="evidence" value="ECO:0007669"/>
    <property type="project" value="TreeGrafter"/>
</dbReference>
<feature type="region of interest" description="Disordered" evidence="14">
    <location>
        <begin position="987"/>
        <end position="1011"/>
    </location>
</feature>
<comment type="subcellular location">
    <subcellularLocation>
        <location evidence="2">Cytoplasmic vesicle</location>
        <location evidence="2">COPII-coated vesicle membrane</location>
        <topology evidence="2">Peripheral membrane protein</topology>
        <orientation evidence="2">Cytoplasmic side</orientation>
    </subcellularLocation>
    <subcellularLocation>
        <location evidence="1">Endoplasmic reticulum</location>
    </subcellularLocation>
</comment>
<evidence type="ECO:0000256" key="5">
    <source>
        <dbReference type="ARBA" id="ARBA00021236"/>
    </source>
</evidence>
<dbReference type="SUPFAM" id="SSF81631">
    <property type="entry name" value="PAP/OAS1 substrate-binding domain"/>
    <property type="match status" value="1"/>
</dbReference>
<dbReference type="SUPFAM" id="SSF50978">
    <property type="entry name" value="WD40 repeat-like"/>
    <property type="match status" value="1"/>
</dbReference>
<dbReference type="SMART" id="SM00320">
    <property type="entry name" value="WD40"/>
    <property type="match status" value="4"/>
</dbReference>
<feature type="region of interest" description="Disordered" evidence="14">
    <location>
        <begin position="249"/>
        <end position="268"/>
    </location>
</feature>
<comment type="similarity">
    <text evidence="3">Belongs to the WD repeat SEC31 family.</text>
</comment>
<sequence>MARPEEEKNANGLLALYRNEEDAIEDKEMLVKNQQRDSMIGSSGGDHLGTRSSLPRSPPRDIPQRTSRIHPHSHNPSGADSIAERFILPSGSAGASNPTLPSRPPSSGHPILPIAPATATSSTSTQPLVGFPARLRKQSLGRAAASDSYLPATPSPLSIATYNILHDDLFPTPPRIPHLIKTILSADTVHAAAATAMPADIDKLFEDAGGIVPYGPTYGPLRNPLAAATMRESAVPQSGEGWNIKSTVLFGSGDGDDDDGDRDPPSDHYGLKVVLVRRDGDDDVGVAAPEAVEPALSSVPVPAPADDPNTPLDCAAVSPHDQLLLPAPPPLILPETTLRSVFCYPPPPRGGSRDHHLSALSPSTSSSTGNTSDNSNNNAITNTPNITSTNTVQIRIECAGSYALGAHTSGSDADCLAVGNVSAATFWAVARSRIRRNERMRRRKKGGGDAEEAGEGGGAGVGAEEVQMFDCGAQKLVGAEGVLTLRNLLSRPPSLFDAFRTAHLEDYTAHVLTLVGPRPLASASGERSESEVEKVEAHHLARQFFAAYAKWDWERDVVWPIPSREPPTAAAGQVQSGGGSGSGGGYRRSPTKELMVVLSIERPLANLTFHASRNSVEVMRRALKEADGLLDGGESWGRVCGLGEEEEEGIEKPYVVFLKQHKAFIKLDAHFWGGSNLKGRVLIGWLESRIASLLVQLHTAAPSINARFWTARFVDAGTVDIEDTIRDPNGFYLFGLSPSSSSSPPSASTSRASCLQVVLAVYIWDLKDPSKPYMPTPGGRSTKLDEITSVAWNQYAIAGASSTGYTVVWDLGGKREVVALAYGGGAGTLAGQASHGNGLAVGGRRGMGAIAWHPDNATRLVTASKDDSSPVIMVWDLRNARAPEKILTGHEKGVLSLSWCKQDQDLLLSCGTDNRVLCWNPQSLEIIGGLPSAGNWAFQVKWCPRNPDLLASAFFDGTVGIHSIQSTNESTASTAMTTSASAVLPSHSNNHLNGSAAPVSSNLPSAQPGKNQSSAVHLRNVVTEEEIVARAQKLQEAAEQGRVNAYAEEKAGKEGGSESIWKALLSTYQAESRDELVAVLGFSKEEMKVKIGEAVEKLRNADVAKKDLEEEDLADMRPPMVSGGCLSTCCAVRLM</sequence>
<dbReference type="Gene3D" id="2.130.10.10">
    <property type="entry name" value="YVTN repeat-like/Quinoprotein amine dehydrogenase"/>
    <property type="match status" value="1"/>
</dbReference>
<feature type="region of interest" description="Disordered" evidence="14">
    <location>
        <begin position="564"/>
        <end position="588"/>
    </location>
</feature>
<dbReference type="GO" id="GO:0015031">
    <property type="term" value="P:protein transport"/>
    <property type="evidence" value="ECO:0007669"/>
    <property type="project" value="UniProtKB-KW"/>
</dbReference>
<dbReference type="Pfam" id="PF00400">
    <property type="entry name" value="WD40"/>
    <property type="match status" value="1"/>
</dbReference>
<evidence type="ECO:0000256" key="10">
    <source>
        <dbReference type="ARBA" id="ARBA00022892"/>
    </source>
</evidence>
<protein>
    <recommendedName>
        <fullName evidence="5">Protein transport protein SEC31</fullName>
    </recommendedName>
    <alternativeName>
        <fullName evidence="4">Protein transport protein sec31</fullName>
    </alternativeName>
</protein>
<dbReference type="OrthoDB" id="542917at2759"/>
<dbReference type="PANTHER" id="PTHR13923">
    <property type="entry name" value="SEC31-RELATED PROTEIN"/>
    <property type="match status" value="1"/>
</dbReference>
<evidence type="ECO:0000256" key="11">
    <source>
        <dbReference type="ARBA" id="ARBA00022927"/>
    </source>
</evidence>
<evidence type="ECO:0000256" key="9">
    <source>
        <dbReference type="ARBA" id="ARBA00022824"/>
    </source>
</evidence>
<dbReference type="InterPro" id="IPR043519">
    <property type="entry name" value="NT_sf"/>
</dbReference>
<keyword evidence="16" id="KW-1185">Reference proteome</keyword>
<feature type="compositionally biased region" description="Low complexity" evidence="14">
    <location>
        <begin position="361"/>
        <end position="385"/>
    </location>
</feature>
<proteinExistence type="inferred from homology"/>
<dbReference type="Gene3D" id="1.10.1410.10">
    <property type="match status" value="1"/>
</dbReference>
<comment type="function">
    <text evidence="12">Component of the coat protein complex II (COPII) which promotes the formation of transport vesicles from the endoplasmic reticulum (ER). The coat has two main functions, the physical deformation of the endoplasmic reticulum membrane into vesicles and the selection of cargo molecules.</text>
</comment>
<feature type="compositionally biased region" description="Low complexity" evidence="14">
    <location>
        <begin position="115"/>
        <end position="125"/>
    </location>
</feature>
<evidence type="ECO:0000256" key="4">
    <source>
        <dbReference type="ARBA" id="ARBA00013507"/>
    </source>
</evidence>
<evidence type="ECO:0000256" key="6">
    <source>
        <dbReference type="ARBA" id="ARBA00022448"/>
    </source>
</evidence>
<evidence type="ECO:0000313" key="16">
    <source>
        <dbReference type="Proteomes" id="UP000518752"/>
    </source>
</evidence>
<keyword evidence="7 13" id="KW-0853">WD repeat</keyword>
<evidence type="ECO:0000313" key="15">
    <source>
        <dbReference type="EMBL" id="KAF5379862.1"/>
    </source>
</evidence>
<evidence type="ECO:0000256" key="8">
    <source>
        <dbReference type="ARBA" id="ARBA00022737"/>
    </source>
</evidence>
<accession>A0A8H5HAS4</accession>
<dbReference type="GO" id="GO:0070971">
    <property type="term" value="C:endoplasmic reticulum exit site"/>
    <property type="evidence" value="ECO:0007669"/>
    <property type="project" value="TreeGrafter"/>
</dbReference>
<dbReference type="AlphaFoldDB" id="A0A8H5HAS4"/>
<organism evidence="15 16">
    <name type="scientific">Collybiopsis confluens</name>
    <dbReference type="NCBI Taxonomy" id="2823264"/>
    <lineage>
        <taxon>Eukaryota</taxon>
        <taxon>Fungi</taxon>
        <taxon>Dikarya</taxon>
        <taxon>Basidiomycota</taxon>
        <taxon>Agaricomycotina</taxon>
        <taxon>Agaricomycetes</taxon>
        <taxon>Agaricomycetidae</taxon>
        <taxon>Agaricales</taxon>
        <taxon>Marasmiineae</taxon>
        <taxon>Omphalotaceae</taxon>
        <taxon>Collybiopsis</taxon>
    </lineage>
</organism>
<name>A0A8H5HAS4_9AGAR</name>
<comment type="caution">
    <text evidence="15">The sequence shown here is derived from an EMBL/GenBank/DDBJ whole genome shotgun (WGS) entry which is preliminary data.</text>
</comment>
<evidence type="ECO:0000256" key="1">
    <source>
        <dbReference type="ARBA" id="ARBA00004240"/>
    </source>
</evidence>
<keyword evidence="9" id="KW-0256">Endoplasmic reticulum</keyword>
<evidence type="ECO:0000256" key="7">
    <source>
        <dbReference type="ARBA" id="ARBA00022574"/>
    </source>
</evidence>
<reference evidence="15 16" key="1">
    <citation type="journal article" date="2020" name="ISME J.">
        <title>Uncovering the hidden diversity of litter-decomposition mechanisms in mushroom-forming fungi.</title>
        <authorList>
            <person name="Floudas D."/>
            <person name="Bentzer J."/>
            <person name="Ahren D."/>
            <person name="Johansson T."/>
            <person name="Persson P."/>
            <person name="Tunlid A."/>
        </authorList>
    </citation>
    <scope>NUCLEOTIDE SEQUENCE [LARGE SCALE GENOMIC DNA]</scope>
    <source>
        <strain evidence="15 16">CBS 406.79</strain>
    </source>
</reference>
<feature type="compositionally biased region" description="Gly residues" evidence="14">
    <location>
        <begin position="575"/>
        <end position="586"/>
    </location>
</feature>
<dbReference type="Proteomes" id="UP000518752">
    <property type="component" value="Unassembled WGS sequence"/>
</dbReference>
<feature type="region of interest" description="Disordered" evidence="14">
    <location>
        <begin position="291"/>
        <end position="315"/>
    </location>
</feature>
<dbReference type="InterPro" id="IPR040251">
    <property type="entry name" value="SEC31-like"/>
</dbReference>
<gene>
    <name evidence="15" type="ORF">D9757_007242</name>
</gene>
<keyword evidence="8" id="KW-0677">Repeat</keyword>
<feature type="region of interest" description="Disordered" evidence="14">
    <location>
        <begin position="26"/>
        <end position="127"/>
    </location>
</feature>
<dbReference type="Gene3D" id="3.30.460.10">
    <property type="entry name" value="Beta Polymerase, domain 2"/>
    <property type="match status" value="1"/>
</dbReference>
<evidence type="ECO:0000256" key="12">
    <source>
        <dbReference type="ARBA" id="ARBA00025471"/>
    </source>
</evidence>
<evidence type="ECO:0000256" key="14">
    <source>
        <dbReference type="SAM" id="MobiDB-lite"/>
    </source>
</evidence>
<evidence type="ECO:0000256" key="2">
    <source>
        <dbReference type="ARBA" id="ARBA00004299"/>
    </source>
</evidence>
<dbReference type="Gene3D" id="1.25.40.1030">
    <property type="match status" value="1"/>
</dbReference>
<feature type="region of interest" description="Disordered" evidence="14">
    <location>
        <begin position="343"/>
        <end position="385"/>
    </location>
</feature>
<keyword evidence="10" id="KW-0931">ER-Golgi transport</keyword>